<dbReference type="GO" id="GO:0005634">
    <property type="term" value="C:nucleus"/>
    <property type="evidence" value="ECO:0007669"/>
    <property type="project" value="UniProtKB-UniRule"/>
</dbReference>
<dbReference type="SUPFAM" id="SSF47095">
    <property type="entry name" value="HMG-box"/>
    <property type="match status" value="1"/>
</dbReference>
<dbReference type="EMBL" id="CACVBS010000024">
    <property type="protein sequence ID" value="CAA7259584.1"/>
    <property type="molecule type" value="Genomic_DNA"/>
</dbReference>
<dbReference type="Gene3D" id="1.10.30.10">
    <property type="entry name" value="High mobility group box domain"/>
    <property type="match status" value="1"/>
</dbReference>
<dbReference type="AlphaFoldDB" id="A0A8S0W2E4"/>
<dbReference type="SMART" id="SM00398">
    <property type="entry name" value="HMG"/>
    <property type="match status" value="1"/>
</dbReference>
<feature type="region of interest" description="Disordered" evidence="2">
    <location>
        <begin position="56"/>
        <end position="99"/>
    </location>
</feature>
<dbReference type="InterPro" id="IPR036910">
    <property type="entry name" value="HMG_box_dom_sf"/>
</dbReference>
<dbReference type="OrthoDB" id="1919336at2759"/>
<dbReference type="InterPro" id="IPR009071">
    <property type="entry name" value="HMG_box_dom"/>
</dbReference>
<gene>
    <name evidence="4" type="ORF">AAE3_LOCUS1742</name>
</gene>
<dbReference type="PANTHER" id="PTHR46912:SF1">
    <property type="entry name" value="HIGH MOBILITY GROUP B PROTEIN 13"/>
    <property type="match status" value="1"/>
</dbReference>
<evidence type="ECO:0000313" key="4">
    <source>
        <dbReference type="EMBL" id="CAA7259584.1"/>
    </source>
</evidence>
<name>A0A8S0W2E4_CYCAE</name>
<dbReference type="Pfam" id="PF00505">
    <property type="entry name" value="HMG_box"/>
    <property type="match status" value="1"/>
</dbReference>
<accession>A0A8S0W2E4</accession>
<reference evidence="4 5" key="1">
    <citation type="submission" date="2020-01" db="EMBL/GenBank/DDBJ databases">
        <authorList>
            <person name="Gupta K D."/>
        </authorList>
    </citation>
    <scope>NUCLEOTIDE SEQUENCE [LARGE SCALE GENOMIC DNA]</scope>
</reference>
<feature type="domain" description="HMG box" evidence="3">
    <location>
        <begin position="91"/>
        <end position="159"/>
    </location>
</feature>
<proteinExistence type="predicted"/>
<keyword evidence="1" id="KW-0238">DNA-binding</keyword>
<organism evidence="4 5">
    <name type="scientific">Cyclocybe aegerita</name>
    <name type="common">Black poplar mushroom</name>
    <name type="synonym">Agrocybe aegerita</name>
    <dbReference type="NCBI Taxonomy" id="1973307"/>
    <lineage>
        <taxon>Eukaryota</taxon>
        <taxon>Fungi</taxon>
        <taxon>Dikarya</taxon>
        <taxon>Basidiomycota</taxon>
        <taxon>Agaricomycotina</taxon>
        <taxon>Agaricomycetes</taxon>
        <taxon>Agaricomycetidae</taxon>
        <taxon>Agaricales</taxon>
        <taxon>Agaricineae</taxon>
        <taxon>Bolbitiaceae</taxon>
        <taxon>Cyclocybe</taxon>
    </lineage>
</organism>
<sequence>MPNPSKFDLHREQLAASLTGLAESMRNCAQFAETFAKIVNDASYAPEVAEYLNAAHDESAKGKRKAAASPDDADGPKKRKRTQKVKDPNAPKRPASSYILFQNEVRKELKEQHPNISNMDLLAMISEQWKNMSDDQKRIYNEAMKTANALYSEEKKAYDNRTPAEIEAANAALEAARALKKAKSKRGPKPAAAAPAPAVQARPPPAPEEVEPSTEASEDDDSEEEENTTRKAPKQAEPDSDSSEEEEASPEPAPKKRRGTSAQPSAPKAKKSSKV</sequence>
<feature type="compositionally biased region" description="Low complexity" evidence="2">
    <location>
        <begin position="189"/>
        <end position="201"/>
    </location>
</feature>
<feature type="compositionally biased region" description="Acidic residues" evidence="2">
    <location>
        <begin position="238"/>
        <end position="249"/>
    </location>
</feature>
<comment type="caution">
    <text evidence="4">The sequence shown here is derived from an EMBL/GenBank/DDBJ whole genome shotgun (WGS) entry which is preliminary data.</text>
</comment>
<dbReference type="InterPro" id="IPR044601">
    <property type="entry name" value="HMGB6/HMGB13"/>
</dbReference>
<evidence type="ECO:0000259" key="3">
    <source>
        <dbReference type="PROSITE" id="PS50118"/>
    </source>
</evidence>
<feature type="DNA-binding region" description="HMG box" evidence="1">
    <location>
        <begin position="91"/>
        <end position="159"/>
    </location>
</feature>
<keyword evidence="5" id="KW-1185">Reference proteome</keyword>
<protein>
    <recommendedName>
        <fullName evidence="3">HMG box domain-containing protein</fullName>
    </recommendedName>
</protein>
<dbReference type="GO" id="GO:0003677">
    <property type="term" value="F:DNA binding"/>
    <property type="evidence" value="ECO:0007669"/>
    <property type="project" value="UniProtKB-UniRule"/>
</dbReference>
<dbReference type="Proteomes" id="UP000467700">
    <property type="component" value="Unassembled WGS sequence"/>
</dbReference>
<evidence type="ECO:0000256" key="2">
    <source>
        <dbReference type="SAM" id="MobiDB-lite"/>
    </source>
</evidence>
<dbReference type="PROSITE" id="PS50118">
    <property type="entry name" value="HMG_BOX_2"/>
    <property type="match status" value="1"/>
</dbReference>
<feature type="region of interest" description="Disordered" evidence="2">
    <location>
        <begin position="177"/>
        <end position="275"/>
    </location>
</feature>
<dbReference type="PANTHER" id="PTHR46912">
    <property type="entry name" value="HIGH MOBILITY GROUP B PROTEIN 13"/>
    <property type="match status" value="1"/>
</dbReference>
<feature type="compositionally biased region" description="Acidic residues" evidence="2">
    <location>
        <begin position="208"/>
        <end position="226"/>
    </location>
</feature>
<evidence type="ECO:0000256" key="1">
    <source>
        <dbReference type="PROSITE-ProRule" id="PRU00267"/>
    </source>
</evidence>
<keyword evidence="1" id="KW-0539">Nucleus</keyword>
<feature type="compositionally biased region" description="Basic residues" evidence="2">
    <location>
        <begin position="178"/>
        <end position="188"/>
    </location>
</feature>
<evidence type="ECO:0000313" key="5">
    <source>
        <dbReference type="Proteomes" id="UP000467700"/>
    </source>
</evidence>